<protein>
    <submittedName>
        <fullName evidence="9">Adventurous gliding motility protein S</fullName>
    </submittedName>
</protein>
<keyword evidence="3" id="KW-1003">Cell membrane</keyword>
<gene>
    <name evidence="9" type="primary">aglS</name>
    <name evidence="9" type="ORF">OMM_13645</name>
</gene>
<keyword evidence="4 7" id="KW-0812">Transmembrane</keyword>
<organism evidence="9 10">
    <name type="scientific">Candidatus Magnetoglobus multicellularis str. Araruama</name>
    <dbReference type="NCBI Taxonomy" id="890399"/>
    <lineage>
        <taxon>Bacteria</taxon>
        <taxon>Pseudomonadati</taxon>
        <taxon>Thermodesulfobacteriota</taxon>
        <taxon>Desulfobacteria</taxon>
        <taxon>Desulfobacterales</taxon>
        <taxon>Desulfobacteraceae</taxon>
        <taxon>Candidatus Magnetoglobus</taxon>
    </lineage>
</organism>
<evidence type="ECO:0000256" key="3">
    <source>
        <dbReference type="ARBA" id="ARBA00022475"/>
    </source>
</evidence>
<keyword evidence="6 8" id="KW-0472">Membrane</keyword>
<name>A0A1V1NTC3_9BACT</name>
<evidence type="ECO:0000256" key="1">
    <source>
        <dbReference type="ARBA" id="ARBA00004162"/>
    </source>
</evidence>
<evidence type="ECO:0000256" key="7">
    <source>
        <dbReference type="RuleBase" id="RU003879"/>
    </source>
</evidence>
<evidence type="ECO:0000256" key="5">
    <source>
        <dbReference type="ARBA" id="ARBA00022989"/>
    </source>
</evidence>
<evidence type="ECO:0000256" key="4">
    <source>
        <dbReference type="ARBA" id="ARBA00022692"/>
    </source>
</evidence>
<comment type="caution">
    <text evidence="9">The sequence shown here is derived from an EMBL/GenBank/DDBJ whole genome shotgun (WGS) entry which is preliminary data.</text>
</comment>
<evidence type="ECO:0000256" key="2">
    <source>
        <dbReference type="ARBA" id="ARBA00005811"/>
    </source>
</evidence>
<keyword evidence="7" id="KW-0653">Protein transport</keyword>
<sequence length="137" mass="15569">MALGQRRYQRKGFVIPKLQITSMMDMFTIILIFLLFSFSDNPEKLQIDKGTTLPKSTSQVDCEKNITVSLSSTSLKVGNQHIANVNQGVIQGFDHKHPENSNLYKHLLTIRHKLDPKKSTANDKSPVVIFCDQHLPY</sequence>
<reference evidence="10" key="1">
    <citation type="submission" date="2012-11" db="EMBL/GenBank/DDBJ databases">
        <authorList>
            <person name="Lucero-Rivera Y.E."/>
            <person name="Tovar-Ramirez D."/>
        </authorList>
    </citation>
    <scope>NUCLEOTIDE SEQUENCE [LARGE SCALE GENOMIC DNA]</scope>
    <source>
        <strain evidence="10">Araruama</strain>
    </source>
</reference>
<keyword evidence="7" id="KW-0813">Transport</keyword>
<keyword evidence="5 8" id="KW-1133">Transmembrane helix</keyword>
<comment type="similarity">
    <text evidence="2 7">Belongs to the ExbD/TolR family.</text>
</comment>
<evidence type="ECO:0000256" key="8">
    <source>
        <dbReference type="SAM" id="Phobius"/>
    </source>
</evidence>
<proteinExistence type="inferred from homology"/>
<dbReference type="AlphaFoldDB" id="A0A1V1NTC3"/>
<evidence type="ECO:0000313" key="10">
    <source>
        <dbReference type="Proteomes" id="UP000189670"/>
    </source>
</evidence>
<feature type="transmembrane region" description="Helical" evidence="8">
    <location>
        <begin position="20"/>
        <end position="38"/>
    </location>
</feature>
<dbReference type="GO" id="GO:0022857">
    <property type="term" value="F:transmembrane transporter activity"/>
    <property type="evidence" value="ECO:0007669"/>
    <property type="project" value="InterPro"/>
</dbReference>
<evidence type="ECO:0000256" key="6">
    <source>
        <dbReference type="ARBA" id="ARBA00023136"/>
    </source>
</evidence>
<feature type="non-terminal residue" evidence="9">
    <location>
        <position position="137"/>
    </location>
</feature>
<accession>A0A1V1NTC3</accession>
<dbReference type="InterPro" id="IPR003400">
    <property type="entry name" value="ExbD"/>
</dbReference>
<dbReference type="GO" id="GO:0005886">
    <property type="term" value="C:plasma membrane"/>
    <property type="evidence" value="ECO:0007669"/>
    <property type="project" value="UniProtKB-SubCell"/>
</dbReference>
<dbReference type="GO" id="GO:0015031">
    <property type="term" value="P:protein transport"/>
    <property type="evidence" value="ECO:0007669"/>
    <property type="project" value="UniProtKB-KW"/>
</dbReference>
<dbReference type="Proteomes" id="UP000189670">
    <property type="component" value="Unassembled WGS sequence"/>
</dbReference>
<dbReference type="Pfam" id="PF02472">
    <property type="entry name" value="ExbD"/>
    <property type="match status" value="1"/>
</dbReference>
<dbReference type="EMBL" id="ATBP01002461">
    <property type="protein sequence ID" value="ETR65837.1"/>
    <property type="molecule type" value="Genomic_DNA"/>
</dbReference>
<evidence type="ECO:0000313" key="9">
    <source>
        <dbReference type="EMBL" id="ETR65837.1"/>
    </source>
</evidence>
<comment type="subcellular location">
    <subcellularLocation>
        <location evidence="1">Cell membrane</location>
        <topology evidence="1">Single-pass membrane protein</topology>
    </subcellularLocation>
    <subcellularLocation>
        <location evidence="7">Cell membrane</location>
        <topology evidence="7">Single-pass type II membrane protein</topology>
    </subcellularLocation>
</comment>